<dbReference type="Proteomes" id="UP000610862">
    <property type="component" value="Unassembled WGS sequence"/>
</dbReference>
<dbReference type="InterPro" id="IPR023213">
    <property type="entry name" value="CAT-like_dom_sf"/>
</dbReference>
<dbReference type="Pfam" id="PF00302">
    <property type="entry name" value="CAT"/>
    <property type="match status" value="1"/>
</dbReference>
<dbReference type="NCBIfam" id="NF040637">
    <property type="entry name" value="CatA_like_2"/>
    <property type="match status" value="1"/>
</dbReference>
<dbReference type="SUPFAM" id="SSF52777">
    <property type="entry name" value="CoA-dependent acyltransferases"/>
    <property type="match status" value="1"/>
</dbReference>
<dbReference type="PANTHER" id="PTHR38474">
    <property type="entry name" value="SLR0299 PROTEIN"/>
    <property type="match status" value="1"/>
</dbReference>
<name>A0A926I8Z2_9FIRM</name>
<sequence>MKEIDVKKTSRAEAFELWMSAPMPMITFHKTLDVTGIVRYSRRHGYKFNMLMCWCIGKAASCTEEFYILPVGDRLIKYDRLAISTVIAAQNGKISTCDIPFNEDLQAFSDDYLRLLKRVQKTGEAYELGDDFMVIGTSALVEYCIDGAVNIYAGVYNNPFLIWGKYRRKFIRKILPMSFQFHHVQMDGLHAAGFLKRLQEEMDKFKAAGR</sequence>
<dbReference type="AlphaFoldDB" id="A0A926I8Z2"/>
<evidence type="ECO:0000313" key="2">
    <source>
        <dbReference type="Proteomes" id="UP000610862"/>
    </source>
</evidence>
<reference evidence="1" key="1">
    <citation type="submission" date="2020-08" db="EMBL/GenBank/DDBJ databases">
        <title>Genome public.</title>
        <authorList>
            <person name="Liu C."/>
            <person name="Sun Q."/>
        </authorList>
    </citation>
    <scope>NUCLEOTIDE SEQUENCE</scope>
    <source>
        <strain evidence="1">NSJ-24</strain>
    </source>
</reference>
<dbReference type="GO" id="GO:0008811">
    <property type="term" value="F:chloramphenicol O-acetyltransferase activity"/>
    <property type="evidence" value="ECO:0007669"/>
    <property type="project" value="InterPro"/>
</dbReference>
<dbReference type="InterPro" id="IPR001707">
    <property type="entry name" value="Cmp_AcTrfase"/>
</dbReference>
<gene>
    <name evidence="1" type="ORF">H8692_02430</name>
</gene>
<dbReference type="PANTHER" id="PTHR38474:SF1">
    <property type="entry name" value="SLR0299 PROTEIN"/>
    <property type="match status" value="1"/>
</dbReference>
<keyword evidence="2" id="KW-1185">Reference proteome</keyword>
<dbReference type="EMBL" id="JACRTA010000001">
    <property type="protein sequence ID" value="MBC8567618.1"/>
    <property type="molecule type" value="Genomic_DNA"/>
</dbReference>
<proteinExistence type="predicted"/>
<organism evidence="1 2">
    <name type="scientific">Lentihominibacter hominis</name>
    <dbReference type="NCBI Taxonomy" id="2763645"/>
    <lineage>
        <taxon>Bacteria</taxon>
        <taxon>Bacillati</taxon>
        <taxon>Bacillota</taxon>
        <taxon>Clostridia</taxon>
        <taxon>Peptostreptococcales</taxon>
        <taxon>Anaerovoracaceae</taxon>
        <taxon>Lentihominibacter</taxon>
    </lineage>
</organism>
<comment type="caution">
    <text evidence="1">The sequence shown here is derived from an EMBL/GenBank/DDBJ whole genome shotgun (WGS) entry which is preliminary data.</text>
</comment>
<dbReference type="RefSeq" id="WP_187524927.1">
    <property type="nucleotide sequence ID" value="NZ_JACRTA010000001.1"/>
</dbReference>
<accession>A0A926I8Z2</accession>
<protein>
    <submittedName>
        <fullName evidence="1">Chloramphenicol acetyltransferase</fullName>
    </submittedName>
</protein>
<evidence type="ECO:0000313" key="1">
    <source>
        <dbReference type="EMBL" id="MBC8567618.1"/>
    </source>
</evidence>
<dbReference type="Gene3D" id="3.30.559.10">
    <property type="entry name" value="Chloramphenicol acetyltransferase-like domain"/>
    <property type="match status" value="1"/>
</dbReference>
<dbReference type="SMART" id="SM01059">
    <property type="entry name" value="CAT"/>
    <property type="match status" value="1"/>
</dbReference>